<reference evidence="1 2" key="1">
    <citation type="journal article" date="2011" name="Proc. Natl. Acad. Sci. U.S.A.">
        <title>Genome and transcriptome analyses of the mountain pine beetle-fungal symbiont Grosmannia clavigera, a lodgepole pine pathogen.</title>
        <authorList>
            <person name="DiGuistini S."/>
            <person name="Wang Y."/>
            <person name="Liao N.Y."/>
            <person name="Taylor G."/>
            <person name="Tanguay P."/>
            <person name="Feau N."/>
            <person name="Henrissat B."/>
            <person name="Chan S.K."/>
            <person name="Hesse-Orce U."/>
            <person name="Alamouti S.M."/>
            <person name="Tsui C.K.M."/>
            <person name="Docking R.T."/>
            <person name="Levasseur A."/>
            <person name="Haridas S."/>
            <person name="Robertson G."/>
            <person name="Birol I."/>
            <person name="Holt R.A."/>
            <person name="Marra M.A."/>
            <person name="Hamelin R.C."/>
            <person name="Hirst M."/>
            <person name="Jones S.J.M."/>
            <person name="Bohlmann J."/>
            <person name="Breuil C."/>
        </authorList>
    </citation>
    <scope>NUCLEOTIDE SEQUENCE [LARGE SCALE GENOMIC DNA]</scope>
    <source>
        <strain evidence="2">kw1407 / UAMH 11150</strain>
    </source>
</reference>
<dbReference type="GeneID" id="25974092"/>
<organism evidence="2">
    <name type="scientific">Grosmannia clavigera (strain kw1407 / UAMH 11150)</name>
    <name type="common">Blue stain fungus</name>
    <name type="synonym">Graphiocladiella clavigera</name>
    <dbReference type="NCBI Taxonomy" id="655863"/>
    <lineage>
        <taxon>Eukaryota</taxon>
        <taxon>Fungi</taxon>
        <taxon>Dikarya</taxon>
        <taxon>Ascomycota</taxon>
        <taxon>Pezizomycotina</taxon>
        <taxon>Sordariomycetes</taxon>
        <taxon>Sordariomycetidae</taxon>
        <taxon>Ophiostomatales</taxon>
        <taxon>Ophiostomataceae</taxon>
        <taxon>Leptographium</taxon>
    </lineage>
</organism>
<dbReference type="HOGENOM" id="CLU_2121335_0_0_1"/>
<dbReference type="AlphaFoldDB" id="F0XD36"/>
<evidence type="ECO:0000313" key="2">
    <source>
        <dbReference type="Proteomes" id="UP000007796"/>
    </source>
</evidence>
<gene>
    <name evidence="1" type="ORF">CMQ_1236</name>
</gene>
<dbReference type="InParanoid" id="F0XD36"/>
<protein>
    <submittedName>
        <fullName evidence="1">Uncharacterized protein</fullName>
    </submittedName>
</protein>
<evidence type="ECO:0000313" key="1">
    <source>
        <dbReference type="EMBL" id="EFX04308.1"/>
    </source>
</evidence>
<dbReference type="Proteomes" id="UP000007796">
    <property type="component" value="Unassembled WGS sequence"/>
</dbReference>
<accession>F0XD36</accession>
<name>F0XD36_GROCL</name>
<proteinExistence type="predicted"/>
<keyword evidence="2" id="KW-1185">Reference proteome</keyword>
<dbReference type="RefSeq" id="XP_014173790.1">
    <property type="nucleotide sequence ID" value="XM_014318315.1"/>
</dbReference>
<sequence length="114" mass="11825">MLPTPATSTTFSCQLSNTLMPPAELSFIPPGRPLIWLKPVCCGVIPRVGVRGPLLAGAAEEAMPLYFISTSSSSLPFSDAYSRDNSGFISLALIDCSTSTTVCIAASLAASEPA</sequence>
<dbReference type="EMBL" id="GL629765">
    <property type="protein sequence ID" value="EFX04308.1"/>
    <property type="molecule type" value="Genomic_DNA"/>
</dbReference>